<reference evidence="1" key="1">
    <citation type="submission" date="2022-02" db="EMBL/GenBank/DDBJ databases">
        <title>Acinetobacter A3.8 sp. nov., isolated from Sediment (Zhairuo Island).</title>
        <authorList>
            <person name="Zheng K."/>
        </authorList>
    </citation>
    <scope>NUCLEOTIDE SEQUENCE</scope>
    <source>
        <strain evidence="1">A3.8</strain>
    </source>
</reference>
<dbReference type="EMBL" id="JAKUML010000002">
    <property type="protein sequence ID" value="MCJ8145591.1"/>
    <property type="molecule type" value="Genomic_DNA"/>
</dbReference>
<dbReference type="Proteomes" id="UP001139701">
    <property type="component" value="Unassembled WGS sequence"/>
</dbReference>
<organism evidence="1 2">
    <name type="scientific">Acinetobacter sedimenti</name>
    <dbReference type="NCBI Taxonomy" id="2919922"/>
    <lineage>
        <taxon>Bacteria</taxon>
        <taxon>Pseudomonadati</taxon>
        <taxon>Pseudomonadota</taxon>
        <taxon>Gammaproteobacteria</taxon>
        <taxon>Moraxellales</taxon>
        <taxon>Moraxellaceae</taxon>
        <taxon>Acinetobacter</taxon>
    </lineage>
</organism>
<evidence type="ECO:0000313" key="1">
    <source>
        <dbReference type="EMBL" id="MCJ8145591.1"/>
    </source>
</evidence>
<sequence>MNHIVNHFMQSTSHSISSHSNTSHKTISHQVMPLSQHQLSPLALQQQQLIQVLAHDTSKAFCLNTLRAKQIDFLNLGGVVYCPSLQLILQFKARQLVGF</sequence>
<name>A0A9X1WV47_9GAMM</name>
<dbReference type="AlphaFoldDB" id="A0A9X1WV47"/>
<accession>A0A9X1WV47</accession>
<keyword evidence="2" id="KW-1185">Reference proteome</keyword>
<dbReference type="RefSeq" id="WP_241570299.1">
    <property type="nucleotide sequence ID" value="NZ_JAKUML010000002.1"/>
</dbReference>
<gene>
    <name evidence="1" type="ORF">MKI79_01470</name>
</gene>
<protein>
    <submittedName>
        <fullName evidence="1">Uncharacterized protein</fullName>
    </submittedName>
</protein>
<proteinExistence type="predicted"/>
<comment type="caution">
    <text evidence="1">The sequence shown here is derived from an EMBL/GenBank/DDBJ whole genome shotgun (WGS) entry which is preliminary data.</text>
</comment>
<evidence type="ECO:0000313" key="2">
    <source>
        <dbReference type="Proteomes" id="UP001139701"/>
    </source>
</evidence>